<gene>
    <name evidence="5" type="ORF">L484_007895</name>
</gene>
<accession>W9RZI0</accession>
<evidence type="ECO:0000256" key="2">
    <source>
        <dbReference type="ARBA" id="ARBA00022705"/>
    </source>
</evidence>
<feature type="domain" description="DNA polymerase delta subunit OB-fold" evidence="4">
    <location>
        <begin position="9"/>
        <end position="107"/>
    </location>
</feature>
<sequence length="235" mass="25849">MTFLVFCVSVCTVLELEEGKECIVVGTLYKHMKLKSSILDEYSKERSATPLVKPHNFMHPDDRLILEDESGRVKLGGSVLSASVYVTGVVVALHGKAGAGDFSVEDVLEAGLPPQIERSLKSQEDKYVVFVSGLRIGSSISNPLQFQLLVDHITGHLGDEKEQGIAAQIVQVVIAGNSVEIPRGFLNGQSFGEDVCNLILSRNIGHTNDSLLYLFFNEMSIRFYMLGSVMLDWIE</sequence>
<dbReference type="InterPro" id="IPR024826">
    <property type="entry name" value="DNA_pol_delta/II_ssu"/>
</dbReference>
<dbReference type="InterPro" id="IPR040663">
    <property type="entry name" value="DNA_pol_D_N"/>
</dbReference>
<evidence type="ECO:0000259" key="4">
    <source>
        <dbReference type="Pfam" id="PF18018"/>
    </source>
</evidence>
<dbReference type="Gene3D" id="3.60.21.50">
    <property type="match status" value="1"/>
</dbReference>
<dbReference type="eggNOG" id="KOG2732">
    <property type="taxonomic scope" value="Eukaryota"/>
</dbReference>
<comment type="similarity">
    <text evidence="1">Belongs to the DNA polymerase delta/II small subunit family.</text>
</comment>
<evidence type="ECO:0000256" key="1">
    <source>
        <dbReference type="ARBA" id="ARBA00006035"/>
    </source>
</evidence>
<evidence type="ECO:0000256" key="3">
    <source>
        <dbReference type="SAM" id="SignalP"/>
    </source>
</evidence>
<dbReference type="GO" id="GO:0006271">
    <property type="term" value="P:DNA strand elongation involved in DNA replication"/>
    <property type="evidence" value="ECO:0007669"/>
    <property type="project" value="TreeGrafter"/>
</dbReference>
<dbReference type="GO" id="GO:0043625">
    <property type="term" value="C:delta DNA polymerase complex"/>
    <property type="evidence" value="ECO:0007669"/>
    <property type="project" value="TreeGrafter"/>
</dbReference>
<name>W9RZI0_9ROSA</name>
<protein>
    <recommendedName>
        <fullName evidence="4">DNA polymerase delta subunit OB-fold domain-containing protein</fullName>
    </recommendedName>
</protein>
<evidence type="ECO:0000313" key="5">
    <source>
        <dbReference type="EMBL" id="EXC04787.1"/>
    </source>
</evidence>
<keyword evidence="2" id="KW-0235">DNA replication</keyword>
<proteinExistence type="inferred from homology"/>
<dbReference type="PANTHER" id="PTHR10416:SF0">
    <property type="entry name" value="DNA POLYMERASE DELTA SUBUNIT 2"/>
    <property type="match status" value="1"/>
</dbReference>
<feature type="chain" id="PRO_5004928761" description="DNA polymerase delta subunit OB-fold domain-containing protein" evidence="3">
    <location>
        <begin position="20"/>
        <end position="235"/>
    </location>
</feature>
<keyword evidence="3" id="KW-0732">Signal</keyword>
<dbReference type="EMBL" id="KE345507">
    <property type="protein sequence ID" value="EXC04787.1"/>
    <property type="molecule type" value="Genomic_DNA"/>
</dbReference>
<keyword evidence="6" id="KW-1185">Reference proteome</keyword>
<dbReference type="Proteomes" id="UP000030645">
    <property type="component" value="Unassembled WGS sequence"/>
</dbReference>
<dbReference type="PANTHER" id="PTHR10416">
    <property type="entry name" value="DNA POLYMERASE DELTA SUBUNIT 2"/>
    <property type="match status" value="1"/>
</dbReference>
<reference evidence="6" key="1">
    <citation type="submission" date="2013-01" db="EMBL/GenBank/DDBJ databases">
        <title>Draft Genome Sequence of a Mulberry Tree, Morus notabilis C.K. Schneid.</title>
        <authorList>
            <person name="He N."/>
            <person name="Zhao S."/>
        </authorList>
    </citation>
    <scope>NUCLEOTIDE SEQUENCE</scope>
</reference>
<evidence type="ECO:0000313" key="6">
    <source>
        <dbReference type="Proteomes" id="UP000030645"/>
    </source>
</evidence>
<feature type="signal peptide" evidence="3">
    <location>
        <begin position="1"/>
        <end position="19"/>
    </location>
</feature>
<dbReference type="AlphaFoldDB" id="W9RZI0"/>
<dbReference type="Gene3D" id="2.40.50.430">
    <property type="match status" value="1"/>
</dbReference>
<dbReference type="Pfam" id="PF18018">
    <property type="entry name" value="DNA_pol_D_N"/>
    <property type="match status" value="1"/>
</dbReference>
<dbReference type="STRING" id="981085.W9RZI0"/>
<organism evidence="5 6">
    <name type="scientific">Morus notabilis</name>
    <dbReference type="NCBI Taxonomy" id="981085"/>
    <lineage>
        <taxon>Eukaryota</taxon>
        <taxon>Viridiplantae</taxon>
        <taxon>Streptophyta</taxon>
        <taxon>Embryophyta</taxon>
        <taxon>Tracheophyta</taxon>
        <taxon>Spermatophyta</taxon>
        <taxon>Magnoliopsida</taxon>
        <taxon>eudicotyledons</taxon>
        <taxon>Gunneridae</taxon>
        <taxon>Pentapetalae</taxon>
        <taxon>rosids</taxon>
        <taxon>fabids</taxon>
        <taxon>Rosales</taxon>
        <taxon>Moraceae</taxon>
        <taxon>Moreae</taxon>
        <taxon>Morus</taxon>
    </lineage>
</organism>